<reference evidence="1" key="1">
    <citation type="submission" date="2020-11" db="EMBL/GenBank/DDBJ databases">
        <title>Adaptations for nitrogen fixation in a non-lichenized fungal sporocarp promotes dispersal by wood-feeding termites.</title>
        <authorList>
            <consortium name="DOE Joint Genome Institute"/>
            <person name="Koch R.A."/>
            <person name="Yoon G."/>
            <person name="Arayal U."/>
            <person name="Lail K."/>
            <person name="Amirebrahimi M."/>
            <person name="Labutti K."/>
            <person name="Lipzen A."/>
            <person name="Riley R."/>
            <person name="Barry K."/>
            <person name="Henrissat B."/>
            <person name="Grigoriev I.V."/>
            <person name="Herr J.R."/>
            <person name="Aime M.C."/>
        </authorList>
    </citation>
    <scope>NUCLEOTIDE SEQUENCE</scope>
    <source>
        <strain evidence="1">MCA 3950</strain>
    </source>
</reference>
<evidence type="ECO:0000313" key="1">
    <source>
        <dbReference type="EMBL" id="KAG7445657.1"/>
    </source>
</evidence>
<dbReference type="RefSeq" id="XP_043039157.1">
    <property type="nucleotide sequence ID" value="XM_043179244.1"/>
</dbReference>
<name>A0A9P8AT95_9AGAR</name>
<dbReference type="EMBL" id="MU250536">
    <property type="protein sequence ID" value="KAG7445657.1"/>
    <property type="molecule type" value="Genomic_DNA"/>
</dbReference>
<dbReference type="AlphaFoldDB" id="A0A9P8AT95"/>
<comment type="caution">
    <text evidence="1">The sequence shown here is derived from an EMBL/GenBank/DDBJ whole genome shotgun (WGS) entry which is preliminary data.</text>
</comment>
<accession>A0A9P8AT95</accession>
<keyword evidence="2" id="KW-1185">Reference proteome</keyword>
<sequence>MADRWWDPEMLALSSLLSSRAKSALDNIFSSLFTIDSPRARPWRQRAIFRLELRLVFSHMVHHKRHLQTVLPSLGVFVRFRRIPPSYSPTLVGADAVLPSKFIFKVEQRVTFDRNITIMLCTYA</sequence>
<organism evidence="1 2">
    <name type="scientific">Guyanagaster necrorhizus</name>
    <dbReference type="NCBI Taxonomy" id="856835"/>
    <lineage>
        <taxon>Eukaryota</taxon>
        <taxon>Fungi</taxon>
        <taxon>Dikarya</taxon>
        <taxon>Basidiomycota</taxon>
        <taxon>Agaricomycotina</taxon>
        <taxon>Agaricomycetes</taxon>
        <taxon>Agaricomycetidae</taxon>
        <taxon>Agaricales</taxon>
        <taxon>Marasmiineae</taxon>
        <taxon>Physalacriaceae</taxon>
        <taxon>Guyanagaster</taxon>
    </lineage>
</organism>
<gene>
    <name evidence="1" type="ORF">BT62DRAFT_1076741</name>
</gene>
<dbReference type="GeneID" id="66101538"/>
<dbReference type="Proteomes" id="UP000812287">
    <property type="component" value="Unassembled WGS sequence"/>
</dbReference>
<protein>
    <submittedName>
        <fullName evidence="1">Uncharacterized protein</fullName>
    </submittedName>
</protein>
<proteinExistence type="predicted"/>
<evidence type="ECO:0000313" key="2">
    <source>
        <dbReference type="Proteomes" id="UP000812287"/>
    </source>
</evidence>